<feature type="compositionally biased region" description="Acidic residues" evidence="22">
    <location>
        <begin position="143"/>
        <end position="163"/>
    </location>
</feature>
<keyword evidence="12" id="KW-0411">Iron-sulfur</keyword>
<evidence type="ECO:0000313" key="25">
    <source>
        <dbReference type="Proteomes" id="UP000814176"/>
    </source>
</evidence>
<dbReference type="InterPro" id="IPR014013">
    <property type="entry name" value="Helic_SF1/SF2_ATP-bd_DinG/Rad3"/>
</dbReference>
<gene>
    <name evidence="24" type="ORF">C8Q71DRAFT_823750</name>
</gene>
<reference evidence="24 25" key="1">
    <citation type="journal article" date="2021" name="Environ. Microbiol.">
        <title>Gene family expansions and transcriptome signatures uncover fungal adaptations to wood decay.</title>
        <authorList>
            <person name="Hage H."/>
            <person name="Miyauchi S."/>
            <person name="Viragh M."/>
            <person name="Drula E."/>
            <person name="Min B."/>
            <person name="Chaduli D."/>
            <person name="Navarro D."/>
            <person name="Favel A."/>
            <person name="Norest M."/>
            <person name="Lesage-Meessen L."/>
            <person name="Balint B."/>
            <person name="Merenyi Z."/>
            <person name="de Eugenio L."/>
            <person name="Morin E."/>
            <person name="Martinez A.T."/>
            <person name="Baldrian P."/>
            <person name="Stursova M."/>
            <person name="Martinez M.J."/>
            <person name="Novotny C."/>
            <person name="Magnuson J.K."/>
            <person name="Spatafora J.W."/>
            <person name="Maurice S."/>
            <person name="Pangilinan J."/>
            <person name="Andreopoulos W."/>
            <person name="LaButti K."/>
            <person name="Hundley H."/>
            <person name="Na H."/>
            <person name="Kuo A."/>
            <person name="Barry K."/>
            <person name="Lipzen A."/>
            <person name="Henrissat B."/>
            <person name="Riley R."/>
            <person name="Ahrendt S."/>
            <person name="Nagy L.G."/>
            <person name="Grigoriev I.V."/>
            <person name="Martin F."/>
            <person name="Rosso M.N."/>
        </authorList>
    </citation>
    <scope>NUCLEOTIDE SEQUENCE [LARGE SCALE GENOMIC DNA]</scope>
    <source>
        <strain evidence="24 25">CIRM-BRFM 1785</strain>
    </source>
</reference>
<dbReference type="SMART" id="SM00491">
    <property type="entry name" value="HELICc2"/>
    <property type="match status" value="1"/>
</dbReference>
<dbReference type="InterPro" id="IPR006554">
    <property type="entry name" value="Helicase-like_DEXD_c2"/>
</dbReference>
<evidence type="ECO:0000256" key="18">
    <source>
        <dbReference type="ARBA" id="ARBA00044998"/>
    </source>
</evidence>
<evidence type="ECO:0000256" key="11">
    <source>
        <dbReference type="ARBA" id="ARBA00023004"/>
    </source>
</evidence>
<dbReference type="Pfam" id="PF13307">
    <property type="entry name" value="Helicase_C_2"/>
    <property type="match status" value="1"/>
</dbReference>
<keyword evidence="25" id="KW-1185">Reference proteome</keyword>
<evidence type="ECO:0000256" key="1">
    <source>
        <dbReference type="ARBA" id="ARBA00001966"/>
    </source>
</evidence>
<evidence type="ECO:0000256" key="5">
    <source>
        <dbReference type="ARBA" id="ARBA00017386"/>
    </source>
</evidence>
<comment type="caution">
    <text evidence="24">The sequence shown here is derived from an EMBL/GenBank/DDBJ whole genome shotgun (WGS) entry which is preliminary data.</text>
</comment>
<evidence type="ECO:0000256" key="8">
    <source>
        <dbReference type="ARBA" id="ARBA00022801"/>
    </source>
</evidence>
<organism evidence="24 25">
    <name type="scientific">Rhodofomes roseus</name>
    <dbReference type="NCBI Taxonomy" id="34475"/>
    <lineage>
        <taxon>Eukaryota</taxon>
        <taxon>Fungi</taxon>
        <taxon>Dikarya</taxon>
        <taxon>Basidiomycota</taxon>
        <taxon>Agaricomycotina</taxon>
        <taxon>Agaricomycetes</taxon>
        <taxon>Polyporales</taxon>
        <taxon>Rhodofomes</taxon>
    </lineage>
</organism>
<keyword evidence="9 24" id="KW-0347">Helicase</keyword>
<sequence>MALKLNTPTSFPAFPFEPYGIQLDLMQHLYSAIEDRKVTIIESPTGTGKTLSLLCASLTWLKDEQERARKGQLDALLKTKVDCILIGPDWVLEQTLERRRRELEGEDREKAERLAKARKKEAEMRKRARAHVRKKQKLVEEIQREDEGDFLPDDADEDRSDDEYGNLSPAVRTLMQKLQHGSRSGTNEEAEPVCTKIYYASRTHSQLAQVLHELRKLRMNLELTRPRIEDDNTGDEDVQSGSARTVSLASRKQLCINEDLRRRHGDIDEACRQLLNEKGKRRCPHLPPLEDEVRMIDLRDQILATPKDIEDLVGAGQNADVCPYFGSRKAIPQAQLVLLPYNLLLQKNAREALGVDLTNQVIIVDEAHNLTSTLLSLSTTRLPVRTLSSARQQLSVYLSRFRTRLSTDHALHLTRLMGLLDALQQYADEWRKIQDEASRKGQTSGHLSTDQKAGQRSSQQEVPKVGEPGKPRVQGVEVMTPSELLQRLGRKSEGVNLLEVERYLRSSRIARKISGYTAKALEKAAGEDPVKLAKVARLVTTTPPLHTVESFITSLTSANDDGRITISVADDLFEIKYQQLNPATHFQDVVDSARAVVLAGGTMSPISDVVQQLFSEVSVERLSTFSCGHIIPPTSLQTLVLKRGPRGGDLQFKFEQRGQKPLIAELGQILLNLVNIVPAGMVVFLPSYSFLNVVMAEWKNSGLVAKLNGKKRVFSEPQDSGEVDTVLREYSAAVRAVESQASTAGEGSRKGGALLFAVIGAKLSEGLNFTDDLARAVVIIGLPYANLASPELQERMKYVNRLQEQLAKANAPARPANGRKDAANELYENMCMNAVNQSIGRAIRHRNDWAALILVDCRYGSPRIREKLPQWIAKNAVVTETFGPAMKTLGNFYRGRRGDSKYCTMDLL</sequence>
<dbReference type="EC" id="5.6.2.3" evidence="17"/>
<keyword evidence="13" id="KW-0413">Isomerase</keyword>
<evidence type="ECO:0000256" key="3">
    <source>
        <dbReference type="ARBA" id="ARBA00008435"/>
    </source>
</evidence>
<feature type="domain" description="Helicase ATP-binding" evidence="23">
    <location>
        <begin position="8"/>
        <end position="415"/>
    </location>
</feature>
<dbReference type="SMART" id="SM00488">
    <property type="entry name" value="DEXDc2"/>
    <property type="match status" value="1"/>
</dbReference>
<dbReference type="Gene3D" id="3.40.50.300">
    <property type="entry name" value="P-loop containing nucleotide triphosphate hydrolases"/>
    <property type="match status" value="3"/>
</dbReference>
<evidence type="ECO:0000256" key="9">
    <source>
        <dbReference type="ARBA" id="ARBA00022806"/>
    </source>
</evidence>
<dbReference type="GeneID" id="72006978"/>
<evidence type="ECO:0000256" key="14">
    <source>
        <dbReference type="ARBA" id="ARBA00023242"/>
    </source>
</evidence>
<keyword evidence="8" id="KW-0378">Hydrolase</keyword>
<feature type="compositionally biased region" description="Polar residues" evidence="22">
    <location>
        <begin position="440"/>
        <end position="461"/>
    </location>
</feature>
<evidence type="ECO:0000256" key="6">
    <source>
        <dbReference type="ARBA" id="ARBA00022723"/>
    </source>
</evidence>
<dbReference type="InterPro" id="IPR013020">
    <property type="entry name" value="Rad3/Chl1-like"/>
</dbReference>
<evidence type="ECO:0000256" key="21">
    <source>
        <dbReference type="ARBA" id="ARBA00048954"/>
    </source>
</evidence>
<dbReference type="PANTHER" id="PTHR11472">
    <property type="entry name" value="DNA REPAIR DEAD HELICASE RAD3/XP-D SUBFAMILY MEMBER"/>
    <property type="match status" value="1"/>
</dbReference>
<keyword evidence="10" id="KW-0067">ATP-binding</keyword>
<dbReference type="NCBIfam" id="TIGR00604">
    <property type="entry name" value="rad3"/>
    <property type="match status" value="1"/>
</dbReference>
<dbReference type="InterPro" id="IPR010614">
    <property type="entry name" value="RAD3-like_helicase_DEAD"/>
</dbReference>
<evidence type="ECO:0000256" key="22">
    <source>
        <dbReference type="SAM" id="MobiDB-lite"/>
    </source>
</evidence>
<proteinExistence type="inferred from homology"/>
<evidence type="ECO:0000256" key="19">
    <source>
        <dbReference type="ARBA" id="ARBA00045008"/>
    </source>
</evidence>
<keyword evidence="7" id="KW-0547">Nucleotide-binding</keyword>
<dbReference type="Pfam" id="PF06733">
    <property type="entry name" value="DEAD_2"/>
    <property type="match status" value="1"/>
</dbReference>
<dbReference type="InterPro" id="IPR027417">
    <property type="entry name" value="P-loop_NTPase"/>
</dbReference>
<feature type="compositionally biased region" description="Basic residues" evidence="22">
    <location>
        <begin position="126"/>
        <end position="136"/>
    </location>
</feature>
<comment type="function">
    <text evidence="20">ATP-dependent DNA helicase important for chromosome transmission and normal cell cycle progression in G(2)/M. May have a role in changing DNA topology to allow the loading of proteins involved in maintaining sister chromatid cohesion in the vicinity of the centromeres. Has a specific role in chromosome segregation during meiosis II.</text>
</comment>
<evidence type="ECO:0000256" key="10">
    <source>
        <dbReference type="ARBA" id="ARBA00022840"/>
    </source>
</evidence>
<comment type="subcellular location">
    <subcellularLocation>
        <location evidence="2">Nucleus</location>
    </subcellularLocation>
</comment>
<dbReference type="InterPro" id="IPR045028">
    <property type="entry name" value="DinG/Rad3-like"/>
</dbReference>
<evidence type="ECO:0000256" key="7">
    <source>
        <dbReference type="ARBA" id="ARBA00022741"/>
    </source>
</evidence>
<keyword evidence="14" id="KW-0539">Nucleus</keyword>
<dbReference type="Proteomes" id="UP000814176">
    <property type="component" value="Unassembled WGS sequence"/>
</dbReference>
<evidence type="ECO:0000259" key="23">
    <source>
        <dbReference type="PROSITE" id="PS51193"/>
    </source>
</evidence>
<feature type="region of interest" description="Disordered" evidence="22">
    <location>
        <begin position="435"/>
        <end position="476"/>
    </location>
</feature>
<evidence type="ECO:0000256" key="15">
    <source>
        <dbReference type="ARBA" id="ARBA00023306"/>
    </source>
</evidence>
<keyword evidence="11" id="KW-0408">Iron</keyword>
<dbReference type="CDD" id="cd18788">
    <property type="entry name" value="SF2_C_XPD"/>
    <property type="match status" value="1"/>
</dbReference>
<evidence type="ECO:0000256" key="16">
    <source>
        <dbReference type="ARBA" id="ARBA00029709"/>
    </source>
</evidence>
<dbReference type="InterPro" id="IPR006555">
    <property type="entry name" value="ATP-dep_Helicase_C"/>
</dbReference>
<dbReference type="PROSITE" id="PS51193">
    <property type="entry name" value="HELICASE_ATP_BIND_2"/>
    <property type="match status" value="1"/>
</dbReference>
<dbReference type="SUPFAM" id="SSF52540">
    <property type="entry name" value="P-loop containing nucleoside triphosphate hydrolases"/>
    <property type="match status" value="1"/>
</dbReference>
<dbReference type="GO" id="GO:0004386">
    <property type="term" value="F:helicase activity"/>
    <property type="evidence" value="ECO:0007669"/>
    <property type="project" value="UniProtKB-KW"/>
</dbReference>
<evidence type="ECO:0000256" key="4">
    <source>
        <dbReference type="ARBA" id="ARBA00016387"/>
    </source>
</evidence>
<comment type="cofactor">
    <cofactor evidence="1">
        <name>[4Fe-4S] cluster</name>
        <dbReference type="ChEBI" id="CHEBI:49883"/>
    </cofactor>
</comment>
<feature type="region of interest" description="Disordered" evidence="22">
    <location>
        <begin position="118"/>
        <end position="163"/>
    </location>
</feature>
<comment type="catalytic activity">
    <reaction evidence="21">
        <text>ATP + H2O = ADP + phosphate + H(+)</text>
        <dbReference type="Rhea" id="RHEA:13065"/>
        <dbReference type="ChEBI" id="CHEBI:15377"/>
        <dbReference type="ChEBI" id="CHEBI:15378"/>
        <dbReference type="ChEBI" id="CHEBI:30616"/>
        <dbReference type="ChEBI" id="CHEBI:43474"/>
        <dbReference type="ChEBI" id="CHEBI:456216"/>
        <dbReference type="EC" id="5.6.2.3"/>
    </reaction>
</comment>
<evidence type="ECO:0000313" key="24">
    <source>
        <dbReference type="EMBL" id="KAH9833515.1"/>
    </source>
</evidence>
<evidence type="ECO:0000256" key="2">
    <source>
        <dbReference type="ARBA" id="ARBA00004123"/>
    </source>
</evidence>
<keyword evidence="6" id="KW-0479">Metal-binding</keyword>
<evidence type="ECO:0000256" key="17">
    <source>
        <dbReference type="ARBA" id="ARBA00044969"/>
    </source>
</evidence>
<dbReference type="EMBL" id="JADCUA010000018">
    <property type="protein sequence ID" value="KAH9833515.1"/>
    <property type="molecule type" value="Genomic_DNA"/>
</dbReference>
<dbReference type="RefSeq" id="XP_047776255.1">
    <property type="nucleotide sequence ID" value="XM_047926246.1"/>
</dbReference>
<keyword evidence="15" id="KW-0131">Cell cycle</keyword>
<dbReference type="PANTHER" id="PTHR11472:SF41">
    <property type="entry name" value="ATP-DEPENDENT DNA HELICASE DDX11-RELATED"/>
    <property type="match status" value="1"/>
</dbReference>
<comment type="similarity">
    <text evidence="3">Belongs to the DEAD box helicase family. DEAH subfamily. DDX11/CHL1 sub-subfamily.</text>
</comment>
<name>A0ABQ8K981_9APHY</name>
<evidence type="ECO:0000256" key="20">
    <source>
        <dbReference type="ARBA" id="ARBA00045702"/>
    </source>
</evidence>
<accession>A0ABQ8K981</accession>
<protein>
    <recommendedName>
        <fullName evidence="5">ATP-dependent DNA helicase CHL1</fullName>
        <ecNumber evidence="17">5.6.2.3</ecNumber>
    </recommendedName>
    <alternativeName>
        <fullName evidence="4">ATP-dependent DNA helicase chl1</fullName>
    </alternativeName>
    <alternativeName>
        <fullName evidence="16">Chromosome loss protein 1</fullName>
    </alternativeName>
    <alternativeName>
        <fullName evidence="18 19">DNA 5'-3' helicase CHL1</fullName>
    </alternativeName>
</protein>
<evidence type="ECO:0000256" key="12">
    <source>
        <dbReference type="ARBA" id="ARBA00023014"/>
    </source>
</evidence>
<evidence type="ECO:0000256" key="13">
    <source>
        <dbReference type="ARBA" id="ARBA00023235"/>
    </source>
</evidence>